<evidence type="ECO:0000256" key="1">
    <source>
        <dbReference type="ARBA" id="ARBA00011046"/>
    </source>
</evidence>
<dbReference type="Pfam" id="PF03965">
    <property type="entry name" value="Penicillinase_R"/>
    <property type="match status" value="1"/>
</dbReference>
<dbReference type="OrthoDB" id="118292at2"/>
<evidence type="ECO:0000313" key="6">
    <source>
        <dbReference type="Proteomes" id="UP000238701"/>
    </source>
</evidence>
<dbReference type="AlphaFoldDB" id="A0A2U3KRN3"/>
<name>A0A2U3KRN3_9BACT</name>
<evidence type="ECO:0000256" key="2">
    <source>
        <dbReference type="ARBA" id="ARBA00023015"/>
    </source>
</evidence>
<dbReference type="SUPFAM" id="SSF46785">
    <property type="entry name" value="Winged helix' DNA-binding domain"/>
    <property type="match status" value="1"/>
</dbReference>
<dbReference type="InterPro" id="IPR036390">
    <property type="entry name" value="WH_DNA-bd_sf"/>
</dbReference>
<reference evidence="6" key="1">
    <citation type="submission" date="2018-02" db="EMBL/GenBank/DDBJ databases">
        <authorList>
            <person name="Hausmann B."/>
        </authorList>
    </citation>
    <scope>NUCLEOTIDE SEQUENCE [LARGE SCALE GENOMIC DNA]</scope>
    <source>
        <strain evidence="6">Peat soil MAG SbA1</strain>
    </source>
</reference>
<dbReference type="GO" id="GO:0045892">
    <property type="term" value="P:negative regulation of DNA-templated transcription"/>
    <property type="evidence" value="ECO:0007669"/>
    <property type="project" value="InterPro"/>
</dbReference>
<evidence type="ECO:0000256" key="4">
    <source>
        <dbReference type="ARBA" id="ARBA00023163"/>
    </source>
</evidence>
<dbReference type="GO" id="GO:0003677">
    <property type="term" value="F:DNA binding"/>
    <property type="evidence" value="ECO:0007669"/>
    <property type="project" value="UniProtKB-KW"/>
</dbReference>
<dbReference type="Gene3D" id="1.10.4040.10">
    <property type="entry name" value="Penicillinase repressor domain"/>
    <property type="match status" value="1"/>
</dbReference>
<dbReference type="EMBL" id="OMOD01000138">
    <property type="protein sequence ID" value="SPF42304.1"/>
    <property type="molecule type" value="Genomic_DNA"/>
</dbReference>
<comment type="similarity">
    <text evidence="1">Belongs to the BlaI transcriptional regulatory family.</text>
</comment>
<dbReference type="Proteomes" id="UP000238701">
    <property type="component" value="Unassembled WGS sequence"/>
</dbReference>
<dbReference type="InterPro" id="IPR036388">
    <property type="entry name" value="WH-like_DNA-bd_sf"/>
</dbReference>
<evidence type="ECO:0000256" key="3">
    <source>
        <dbReference type="ARBA" id="ARBA00023125"/>
    </source>
</evidence>
<gene>
    <name evidence="5" type="ORF">SBA1_440002</name>
</gene>
<organism evidence="5 6">
    <name type="scientific">Candidatus Sulfotelmatobacter kueseliae</name>
    <dbReference type="NCBI Taxonomy" id="2042962"/>
    <lineage>
        <taxon>Bacteria</taxon>
        <taxon>Pseudomonadati</taxon>
        <taxon>Acidobacteriota</taxon>
        <taxon>Terriglobia</taxon>
        <taxon>Terriglobales</taxon>
        <taxon>Candidatus Korobacteraceae</taxon>
        <taxon>Candidatus Sulfotelmatobacter</taxon>
    </lineage>
</organism>
<dbReference type="PIRSF" id="PIRSF019455">
    <property type="entry name" value="CopR_AtkY"/>
    <property type="match status" value="1"/>
</dbReference>
<evidence type="ECO:0000313" key="5">
    <source>
        <dbReference type="EMBL" id="SPF42304.1"/>
    </source>
</evidence>
<keyword evidence="3" id="KW-0238">DNA-binding</keyword>
<keyword evidence="4" id="KW-0804">Transcription</keyword>
<dbReference type="InterPro" id="IPR005650">
    <property type="entry name" value="BlaI_family"/>
</dbReference>
<protein>
    <submittedName>
        <fullName evidence="5">Transcriptional repressor, CopY family</fullName>
    </submittedName>
</protein>
<sequence length="132" mass="15062">MPKAQLTRLELQMMQVLWENGPSTVQMVQQDLSGERLAYTTVQTMLNILQRKGKVKRKLLGKAYEYRPVLSRDKALREAASDMLDRVFGGSVETLLMSLVKSNQLDADKLAKVQKLIESQERADTEEQHGRD</sequence>
<accession>A0A2U3KRN3</accession>
<proteinExistence type="inferred from homology"/>
<dbReference type="Gene3D" id="1.10.10.10">
    <property type="entry name" value="Winged helix-like DNA-binding domain superfamily/Winged helix DNA-binding domain"/>
    <property type="match status" value="1"/>
</dbReference>
<keyword evidence="2" id="KW-0805">Transcription regulation</keyword>